<dbReference type="InterPro" id="IPR000873">
    <property type="entry name" value="AMP-dep_synth/lig_dom"/>
</dbReference>
<dbReference type="GO" id="GO:0005524">
    <property type="term" value="F:ATP binding"/>
    <property type="evidence" value="ECO:0007669"/>
    <property type="project" value="UniProtKB-KW"/>
</dbReference>
<dbReference type="KEGG" id="amam:HPC72_07405"/>
<keyword evidence="5" id="KW-1185">Reference proteome</keyword>
<evidence type="ECO:0000256" key="2">
    <source>
        <dbReference type="ARBA" id="ARBA00022840"/>
    </source>
</evidence>
<dbReference type="CDD" id="cd05907">
    <property type="entry name" value="VL_LC_FACS_like"/>
    <property type="match status" value="1"/>
</dbReference>
<reference evidence="4 5" key="1">
    <citation type="submission" date="2020-05" db="EMBL/GenBank/DDBJ databases">
        <title>Actinomyces sp. zg-325.</title>
        <authorList>
            <person name="Yang C."/>
        </authorList>
    </citation>
    <scope>NUCLEOTIDE SEQUENCE [LARGE SCALE GENOMIC DNA]</scope>
    <source>
        <strain evidence="5">zg-325</strain>
    </source>
</reference>
<dbReference type="SUPFAM" id="SSF56801">
    <property type="entry name" value="Acetyl-CoA synthetase-like"/>
    <property type="match status" value="1"/>
</dbReference>
<keyword evidence="2" id="KW-0067">ATP-binding</keyword>
<dbReference type="EMBL" id="CP053642">
    <property type="protein sequence ID" value="QKD80069.1"/>
    <property type="molecule type" value="Genomic_DNA"/>
</dbReference>
<evidence type="ECO:0000313" key="5">
    <source>
        <dbReference type="Proteomes" id="UP000504752"/>
    </source>
</evidence>
<evidence type="ECO:0000313" key="4">
    <source>
        <dbReference type="EMBL" id="QKD80069.1"/>
    </source>
</evidence>
<dbReference type="GO" id="GO:0004467">
    <property type="term" value="F:long-chain fatty acid-CoA ligase activity"/>
    <property type="evidence" value="ECO:0007669"/>
    <property type="project" value="TreeGrafter"/>
</dbReference>
<keyword evidence="1" id="KW-0547">Nucleotide-binding</keyword>
<dbReference type="PROSITE" id="PS00455">
    <property type="entry name" value="AMP_BINDING"/>
    <property type="match status" value="1"/>
</dbReference>
<dbReference type="InterPro" id="IPR042099">
    <property type="entry name" value="ANL_N_sf"/>
</dbReference>
<dbReference type="PANTHER" id="PTHR43272:SF33">
    <property type="entry name" value="AMP-BINDING DOMAIN-CONTAINING PROTEIN-RELATED"/>
    <property type="match status" value="1"/>
</dbReference>
<dbReference type="PANTHER" id="PTHR43272">
    <property type="entry name" value="LONG-CHAIN-FATTY-ACID--COA LIGASE"/>
    <property type="match status" value="1"/>
</dbReference>
<feature type="domain" description="AMP-dependent synthetase/ligase" evidence="3">
    <location>
        <begin position="56"/>
        <end position="464"/>
    </location>
</feature>
<proteinExistence type="predicted"/>
<accession>A0A6M8AZN8</accession>
<dbReference type="Pfam" id="PF23562">
    <property type="entry name" value="AMP-binding_C_3"/>
    <property type="match status" value="1"/>
</dbReference>
<dbReference type="Gene3D" id="3.40.50.12780">
    <property type="entry name" value="N-terminal domain of ligase-like"/>
    <property type="match status" value="1"/>
</dbReference>
<dbReference type="InterPro" id="IPR020845">
    <property type="entry name" value="AMP-binding_CS"/>
</dbReference>
<dbReference type="Pfam" id="PF00501">
    <property type="entry name" value="AMP-binding"/>
    <property type="match status" value="1"/>
</dbReference>
<dbReference type="AlphaFoldDB" id="A0A6M8AZN8"/>
<dbReference type="Proteomes" id="UP000504752">
    <property type="component" value="Chromosome"/>
</dbReference>
<protein>
    <submittedName>
        <fullName evidence="4">Long-chain fatty acid--CoA ligase</fullName>
    </submittedName>
</protein>
<sequence>MPQRIPAPAGTAPHPSLGATVVVDGVASSPLTMGASGTCDSRDTASEWTVPWLLADRIARTSERPIIERRSSLGTWTPITARAFGEEVARIAAGLIGLGLEAGMSVAIMFRTCYEWTLLDMAIARAGLVSVPIYETDSAEQIEWILGDADVRLVITETSGHALVVDAAIKARSAADPGAASPRVLSLDRDALTELTTAGRAISRAVVEDRSAAVRPEDVFSIIYTSGTTGRPKGVEITHRNAAGLAYNGVHWIPDLLNRPDTRLLLFLPLAHSYARCLELLSLAGQGVLGHTPDVKTLLPDLQAFGPSYVLAVPRVLEKIYNAADAKAGSGMRLRTFRWAAKVAIEYSRALDTPMGPSRSLAASHALADRLVYRAIRALLGPNARFAISGGGPLGERLGHFYRGMGLEILEGYGLTETIGPTCVNLDARNKIGTVGPPVCGNEVRVDETGEILVRGLGVFRSYHNNPAATAESFTPDGWFRTGDIGAIDDDGWVRITGRKKDLIVTAGGKNVAPAILEDRLRGHPLVSQVLVLGDNEPFISALITLDSEMLSQWLRNHGLPEMGVVEAASHPQVLAALERAVARTNEAVSRAESIREFRVLTTDFTEANGLLTPSLKVKRAAVMEAHADAVASIYAGKLRGPQA</sequence>
<dbReference type="GO" id="GO:0016020">
    <property type="term" value="C:membrane"/>
    <property type="evidence" value="ECO:0007669"/>
    <property type="project" value="TreeGrafter"/>
</dbReference>
<name>A0A6M8AZN8_9ACTO</name>
<keyword evidence="4" id="KW-0436">Ligase</keyword>
<evidence type="ECO:0000256" key="1">
    <source>
        <dbReference type="ARBA" id="ARBA00022741"/>
    </source>
</evidence>
<organism evidence="4 5">
    <name type="scientific">Actinomyces marmotae</name>
    <dbReference type="NCBI Taxonomy" id="2737173"/>
    <lineage>
        <taxon>Bacteria</taxon>
        <taxon>Bacillati</taxon>
        <taxon>Actinomycetota</taxon>
        <taxon>Actinomycetes</taxon>
        <taxon>Actinomycetales</taxon>
        <taxon>Actinomycetaceae</taxon>
        <taxon>Actinomyces</taxon>
    </lineage>
</organism>
<evidence type="ECO:0000259" key="3">
    <source>
        <dbReference type="Pfam" id="PF00501"/>
    </source>
</evidence>
<gene>
    <name evidence="4" type="ORF">HPC72_07405</name>
</gene>